<comment type="similarity">
    <text evidence="9">Belongs to the SecE/SEC61-gamma family.</text>
</comment>
<dbReference type="PROSITE" id="PS01067">
    <property type="entry name" value="SECE_SEC61G"/>
    <property type="match status" value="1"/>
</dbReference>
<dbReference type="GO" id="GO:0043952">
    <property type="term" value="P:protein transport by the Sec complex"/>
    <property type="evidence" value="ECO:0007669"/>
    <property type="project" value="UniProtKB-UniRule"/>
</dbReference>
<sequence length="62" mass="7317">MLNRLKSYIINSYHELHRVNWPTRKETVRLVLIVVGLSIGVAIFLGILDMVFVYLLERLMMQ</sequence>
<evidence type="ECO:0000313" key="11">
    <source>
        <dbReference type="Proteomes" id="UP000228949"/>
    </source>
</evidence>
<evidence type="ECO:0000256" key="2">
    <source>
        <dbReference type="ARBA" id="ARBA00022448"/>
    </source>
</evidence>
<evidence type="ECO:0000256" key="8">
    <source>
        <dbReference type="ARBA" id="ARBA00023136"/>
    </source>
</evidence>
<dbReference type="Pfam" id="PF00584">
    <property type="entry name" value="SecE"/>
    <property type="match status" value="1"/>
</dbReference>
<dbReference type="Proteomes" id="UP000228949">
    <property type="component" value="Unassembled WGS sequence"/>
</dbReference>
<evidence type="ECO:0000256" key="3">
    <source>
        <dbReference type="ARBA" id="ARBA00022475"/>
    </source>
</evidence>
<comment type="subunit">
    <text evidence="9">Component of the Sec protein translocase complex. Heterotrimer consisting of SecY, SecE and SecG subunits. The heterotrimers can form oligomers, although 1 heterotrimer is thought to be able to translocate proteins. Interacts with the ribosome. Interacts with SecDF, and other proteins may be involved. Interacts with SecA.</text>
</comment>
<reference evidence="11" key="1">
    <citation type="submission" date="2017-09" db="EMBL/GenBank/DDBJ databases">
        <title>Depth-based differentiation of microbial function through sediment-hosted aquifers and enrichment of novel symbionts in the deep terrestrial subsurface.</title>
        <authorList>
            <person name="Probst A.J."/>
            <person name="Ladd B."/>
            <person name="Jarett J.K."/>
            <person name="Geller-Mcgrath D.E."/>
            <person name="Sieber C.M.K."/>
            <person name="Emerson J.B."/>
            <person name="Anantharaman K."/>
            <person name="Thomas B.C."/>
            <person name="Malmstrom R."/>
            <person name="Stieglmeier M."/>
            <person name="Klingl A."/>
            <person name="Woyke T."/>
            <person name="Ryan C.M."/>
            <person name="Banfield J.F."/>
        </authorList>
    </citation>
    <scope>NUCLEOTIDE SEQUENCE [LARGE SCALE GENOMIC DNA]</scope>
</reference>
<dbReference type="GO" id="GO:0009306">
    <property type="term" value="P:protein secretion"/>
    <property type="evidence" value="ECO:0007669"/>
    <property type="project" value="UniProtKB-UniRule"/>
</dbReference>
<evidence type="ECO:0000256" key="4">
    <source>
        <dbReference type="ARBA" id="ARBA00022692"/>
    </source>
</evidence>
<dbReference type="GO" id="GO:0005886">
    <property type="term" value="C:plasma membrane"/>
    <property type="evidence" value="ECO:0007669"/>
    <property type="project" value="UniProtKB-SubCell"/>
</dbReference>
<dbReference type="PANTHER" id="PTHR33910:SF1">
    <property type="entry name" value="PROTEIN TRANSLOCASE SUBUNIT SECE"/>
    <property type="match status" value="1"/>
</dbReference>
<gene>
    <name evidence="9" type="primary">secE</name>
    <name evidence="10" type="ORF">COS61_02405</name>
</gene>
<evidence type="ECO:0000256" key="5">
    <source>
        <dbReference type="ARBA" id="ARBA00022927"/>
    </source>
</evidence>
<dbReference type="GO" id="GO:0008320">
    <property type="term" value="F:protein transmembrane transporter activity"/>
    <property type="evidence" value="ECO:0007669"/>
    <property type="project" value="UniProtKB-UniRule"/>
</dbReference>
<protein>
    <recommendedName>
        <fullName evidence="9">Protein translocase subunit SecE</fullName>
    </recommendedName>
</protein>
<dbReference type="EMBL" id="PEVJ01000058">
    <property type="protein sequence ID" value="PIU98257.1"/>
    <property type="molecule type" value="Genomic_DNA"/>
</dbReference>
<keyword evidence="5 9" id="KW-0653">Protein transport</keyword>
<dbReference type="AlphaFoldDB" id="A0A2M7B566"/>
<comment type="subcellular location">
    <subcellularLocation>
        <location evidence="9">Cell membrane</location>
        <topology evidence="9">Single-pass membrane protein</topology>
    </subcellularLocation>
    <subcellularLocation>
        <location evidence="1">Membrane</location>
    </subcellularLocation>
</comment>
<dbReference type="InterPro" id="IPR001901">
    <property type="entry name" value="Translocase_SecE/Sec61-g"/>
</dbReference>
<feature type="transmembrane region" description="Helical" evidence="9">
    <location>
        <begin position="30"/>
        <end position="56"/>
    </location>
</feature>
<dbReference type="NCBIfam" id="TIGR00964">
    <property type="entry name" value="secE_bact"/>
    <property type="match status" value="1"/>
</dbReference>
<dbReference type="GO" id="GO:0006605">
    <property type="term" value="P:protein targeting"/>
    <property type="evidence" value="ECO:0007669"/>
    <property type="project" value="UniProtKB-UniRule"/>
</dbReference>
<keyword evidence="2 9" id="KW-0813">Transport</keyword>
<keyword evidence="4 9" id="KW-0812">Transmembrane</keyword>
<evidence type="ECO:0000256" key="7">
    <source>
        <dbReference type="ARBA" id="ARBA00023010"/>
    </source>
</evidence>
<name>A0A2M7B566_9BACT</name>
<evidence type="ECO:0000256" key="9">
    <source>
        <dbReference type="HAMAP-Rule" id="MF_00422"/>
    </source>
</evidence>
<evidence type="ECO:0000256" key="6">
    <source>
        <dbReference type="ARBA" id="ARBA00022989"/>
    </source>
</evidence>
<dbReference type="Gene3D" id="1.20.5.1030">
    <property type="entry name" value="Preprotein translocase secy subunit"/>
    <property type="match status" value="1"/>
</dbReference>
<comment type="function">
    <text evidence="9">Essential subunit of the Sec protein translocation channel SecYEG. Clamps together the 2 halves of SecY. May contact the channel plug during translocation.</text>
</comment>
<dbReference type="InterPro" id="IPR005807">
    <property type="entry name" value="SecE_bac"/>
</dbReference>
<accession>A0A2M7B566</accession>
<dbReference type="InterPro" id="IPR038379">
    <property type="entry name" value="SecE_sf"/>
</dbReference>
<organism evidence="10 11">
    <name type="scientific">Candidatus Wolfebacteria bacterium CG03_land_8_20_14_0_80_40_12</name>
    <dbReference type="NCBI Taxonomy" id="1975069"/>
    <lineage>
        <taxon>Bacteria</taxon>
        <taxon>Candidatus Wolfeibacteriota</taxon>
    </lineage>
</organism>
<keyword evidence="7 9" id="KW-0811">Translocation</keyword>
<proteinExistence type="inferred from homology"/>
<evidence type="ECO:0000313" key="10">
    <source>
        <dbReference type="EMBL" id="PIU98257.1"/>
    </source>
</evidence>
<comment type="caution">
    <text evidence="10">The sequence shown here is derived from an EMBL/GenBank/DDBJ whole genome shotgun (WGS) entry which is preliminary data.</text>
</comment>
<keyword evidence="6 9" id="KW-1133">Transmembrane helix</keyword>
<keyword evidence="8 9" id="KW-0472">Membrane</keyword>
<dbReference type="GO" id="GO:0065002">
    <property type="term" value="P:intracellular protein transmembrane transport"/>
    <property type="evidence" value="ECO:0007669"/>
    <property type="project" value="UniProtKB-UniRule"/>
</dbReference>
<keyword evidence="3 9" id="KW-1003">Cell membrane</keyword>
<evidence type="ECO:0000256" key="1">
    <source>
        <dbReference type="ARBA" id="ARBA00004370"/>
    </source>
</evidence>
<dbReference type="HAMAP" id="MF_00422">
    <property type="entry name" value="SecE"/>
    <property type="match status" value="1"/>
</dbReference>
<dbReference type="PANTHER" id="PTHR33910">
    <property type="entry name" value="PROTEIN TRANSLOCASE SUBUNIT SECE"/>
    <property type="match status" value="1"/>
</dbReference>